<feature type="domain" description="VOC" evidence="1">
    <location>
        <begin position="2"/>
        <end position="125"/>
    </location>
</feature>
<dbReference type="EMBL" id="JACDUR010000006">
    <property type="protein sequence ID" value="MBA2894370.1"/>
    <property type="molecule type" value="Genomic_DNA"/>
</dbReference>
<dbReference type="Pfam" id="PF22677">
    <property type="entry name" value="Ble-like_N"/>
    <property type="match status" value="1"/>
</dbReference>
<dbReference type="InterPro" id="IPR037523">
    <property type="entry name" value="VOC_core"/>
</dbReference>
<dbReference type="SUPFAM" id="SSF54593">
    <property type="entry name" value="Glyoxalase/Bleomycin resistance protein/Dihydroxybiphenyl dioxygenase"/>
    <property type="match status" value="1"/>
</dbReference>
<protein>
    <recommendedName>
        <fullName evidence="1">VOC domain-containing protein</fullName>
    </recommendedName>
</protein>
<reference evidence="2 3" key="1">
    <citation type="submission" date="2020-07" db="EMBL/GenBank/DDBJ databases">
        <title>Genomic Encyclopedia of Type Strains, Phase IV (KMG-IV): sequencing the most valuable type-strain genomes for metagenomic binning, comparative biology and taxonomic classification.</title>
        <authorList>
            <person name="Goeker M."/>
        </authorList>
    </citation>
    <scope>NUCLEOTIDE SEQUENCE [LARGE SCALE GENOMIC DNA]</scope>
    <source>
        <strain evidence="2 3">DSM 45533</strain>
    </source>
</reference>
<evidence type="ECO:0000313" key="3">
    <source>
        <dbReference type="Proteomes" id="UP000530928"/>
    </source>
</evidence>
<dbReference type="RefSeq" id="WP_181613155.1">
    <property type="nucleotide sequence ID" value="NZ_BAABAM010000004.1"/>
</dbReference>
<dbReference type="PANTHER" id="PTHR36503">
    <property type="entry name" value="BLR2520 PROTEIN"/>
    <property type="match status" value="1"/>
</dbReference>
<dbReference type="InterPro" id="IPR053863">
    <property type="entry name" value="Glyoxy/Ble-like_N"/>
</dbReference>
<comment type="caution">
    <text evidence="2">The sequence shown here is derived from an EMBL/GenBank/DDBJ whole genome shotgun (WGS) entry which is preliminary data.</text>
</comment>
<dbReference type="InterPro" id="IPR029068">
    <property type="entry name" value="Glyas_Bleomycin-R_OHBP_Dase"/>
</dbReference>
<gene>
    <name evidence="2" type="ORF">HNR30_005742</name>
</gene>
<dbReference type="PROSITE" id="PS51819">
    <property type="entry name" value="VOC"/>
    <property type="match status" value="1"/>
</dbReference>
<dbReference type="AlphaFoldDB" id="A0A7W0HSV0"/>
<organism evidence="2 3">
    <name type="scientific">Nonomuraea soli</name>
    <dbReference type="NCBI Taxonomy" id="1032476"/>
    <lineage>
        <taxon>Bacteria</taxon>
        <taxon>Bacillati</taxon>
        <taxon>Actinomycetota</taxon>
        <taxon>Actinomycetes</taxon>
        <taxon>Streptosporangiales</taxon>
        <taxon>Streptosporangiaceae</taxon>
        <taxon>Nonomuraea</taxon>
    </lineage>
</organism>
<evidence type="ECO:0000313" key="2">
    <source>
        <dbReference type="EMBL" id="MBA2894370.1"/>
    </source>
</evidence>
<proteinExistence type="predicted"/>
<evidence type="ECO:0000259" key="1">
    <source>
        <dbReference type="PROSITE" id="PS51819"/>
    </source>
</evidence>
<accession>A0A7W0HSV0</accession>
<dbReference type="Gene3D" id="3.10.180.10">
    <property type="entry name" value="2,3-Dihydroxybiphenyl 1,2-Dioxygenase, domain 1"/>
    <property type="match status" value="1"/>
</dbReference>
<dbReference type="PANTHER" id="PTHR36503:SF2">
    <property type="entry name" value="BLR2408 PROTEIN"/>
    <property type="match status" value="1"/>
</dbReference>
<keyword evidence="3" id="KW-1185">Reference proteome</keyword>
<name>A0A7W0HSV0_9ACTN</name>
<sequence length="128" mass="13819">MSYTLFVNLPVKDLNRSKAFFTDLGLQIFGMMDDMASVVISERTQVMLFTEPAFAGYARNEIVDPAKATQAILVLGLDNQEQVDDLVGKALAAGATAIGEPVNAGGRYTRSFADPDGHHWAALCLVQP</sequence>
<dbReference type="Proteomes" id="UP000530928">
    <property type="component" value="Unassembled WGS sequence"/>
</dbReference>